<evidence type="ECO:0000256" key="1">
    <source>
        <dbReference type="PROSITE-ProRule" id="PRU00047"/>
    </source>
</evidence>
<proteinExistence type="predicted"/>
<keyword evidence="4" id="KW-1185">Reference proteome</keyword>
<dbReference type="InterPro" id="IPR001878">
    <property type="entry name" value="Znf_CCHC"/>
</dbReference>
<organism evidence="3 4">
    <name type="scientific">Senna tora</name>
    <dbReference type="NCBI Taxonomy" id="362788"/>
    <lineage>
        <taxon>Eukaryota</taxon>
        <taxon>Viridiplantae</taxon>
        <taxon>Streptophyta</taxon>
        <taxon>Embryophyta</taxon>
        <taxon>Tracheophyta</taxon>
        <taxon>Spermatophyta</taxon>
        <taxon>Magnoliopsida</taxon>
        <taxon>eudicotyledons</taxon>
        <taxon>Gunneridae</taxon>
        <taxon>Pentapetalae</taxon>
        <taxon>rosids</taxon>
        <taxon>fabids</taxon>
        <taxon>Fabales</taxon>
        <taxon>Fabaceae</taxon>
        <taxon>Caesalpinioideae</taxon>
        <taxon>Cassia clade</taxon>
        <taxon>Senna</taxon>
    </lineage>
</organism>
<dbReference type="Proteomes" id="UP000634136">
    <property type="component" value="Unassembled WGS sequence"/>
</dbReference>
<dbReference type="Pfam" id="PF14223">
    <property type="entry name" value="Retrotran_gag_2"/>
    <property type="match status" value="1"/>
</dbReference>
<dbReference type="PROSITE" id="PS50158">
    <property type="entry name" value="ZF_CCHC"/>
    <property type="match status" value="1"/>
</dbReference>
<feature type="domain" description="CCHC-type" evidence="2">
    <location>
        <begin position="233"/>
        <end position="247"/>
    </location>
</feature>
<dbReference type="AlphaFoldDB" id="A0A834W711"/>
<dbReference type="Gene3D" id="4.10.60.10">
    <property type="entry name" value="Zinc finger, CCHC-type"/>
    <property type="match status" value="1"/>
</dbReference>
<dbReference type="SMART" id="SM00343">
    <property type="entry name" value="ZnF_C2HC"/>
    <property type="match status" value="1"/>
</dbReference>
<evidence type="ECO:0000313" key="4">
    <source>
        <dbReference type="Proteomes" id="UP000634136"/>
    </source>
</evidence>
<keyword evidence="1" id="KW-0862">Zinc</keyword>
<protein>
    <submittedName>
        <fullName evidence="3">Cytochrome p450</fullName>
    </submittedName>
</protein>
<reference evidence="3" key="1">
    <citation type="submission" date="2020-09" db="EMBL/GenBank/DDBJ databases">
        <title>Genome-Enabled Discovery of Anthraquinone Biosynthesis in Senna tora.</title>
        <authorList>
            <person name="Kang S.-H."/>
            <person name="Pandey R.P."/>
            <person name="Lee C.-M."/>
            <person name="Sim J.-S."/>
            <person name="Jeong J.-T."/>
            <person name="Choi B.-S."/>
            <person name="Jung M."/>
            <person name="Ginzburg D."/>
            <person name="Zhao K."/>
            <person name="Won S.Y."/>
            <person name="Oh T.-J."/>
            <person name="Yu Y."/>
            <person name="Kim N.-H."/>
            <person name="Lee O.R."/>
            <person name="Lee T.-H."/>
            <person name="Bashyal P."/>
            <person name="Kim T.-S."/>
            <person name="Lee W.-H."/>
            <person name="Kawkins C."/>
            <person name="Kim C.-K."/>
            <person name="Kim J.S."/>
            <person name="Ahn B.O."/>
            <person name="Rhee S.Y."/>
            <person name="Sohng J.K."/>
        </authorList>
    </citation>
    <scope>NUCLEOTIDE SEQUENCE</scope>
    <source>
        <tissue evidence="3">Leaf</tissue>
    </source>
</reference>
<dbReference type="EMBL" id="JAAIUW010000011">
    <property type="protein sequence ID" value="KAF7810708.1"/>
    <property type="molecule type" value="Genomic_DNA"/>
</dbReference>
<dbReference type="GO" id="GO:0008270">
    <property type="term" value="F:zinc ion binding"/>
    <property type="evidence" value="ECO:0007669"/>
    <property type="project" value="UniProtKB-KW"/>
</dbReference>
<keyword evidence="1" id="KW-0863">Zinc-finger</keyword>
<dbReference type="InterPro" id="IPR036875">
    <property type="entry name" value="Znf_CCHC_sf"/>
</dbReference>
<evidence type="ECO:0000259" key="2">
    <source>
        <dbReference type="PROSITE" id="PS50158"/>
    </source>
</evidence>
<name>A0A834W711_9FABA</name>
<keyword evidence="1" id="KW-0479">Metal-binding</keyword>
<evidence type="ECO:0000313" key="3">
    <source>
        <dbReference type="EMBL" id="KAF7810708.1"/>
    </source>
</evidence>
<gene>
    <name evidence="3" type="ORF">G2W53_037451</name>
</gene>
<dbReference type="SUPFAM" id="SSF57756">
    <property type="entry name" value="Retrovirus zinc finger-like domains"/>
    <property type="match status" value="1"/>
</dbReference>
<accession>A0A834W711</accession>
<dbReference type="Pfam" id="PF00098">
    <property type="entry name" value="zf-CCHC"/>
    <property type="match status" value="1"/>
</dbReference>
<sequence length="273" mass="30487">MSDLPHQKRIILYYLRIVLGCLVIAELLKESVVVAVCCLCSFFQHIVAMSKFSSAMKFDVEKFDGRINFGWWQVQVKDVLIQSGLQKALEGKVSSKDSEKSESSMSDGDWEELDLRAASTIRLCLAKNVLANVQGISTAKELWKKLEGLYQAKGISNRLLLKEQFHTLRMNEDTKISDHLSTLNDTLNFEEVTSKIIYEEKRMKCESRNSIDSVMVTKNGSDGRKKYGKNVTCWKCGKSGHVKKNCPGGASLANGSELDASSVSLVRGEGDFL</sequence>
<dbReference type="OrthoDB" id="1670072at2759"/>
<dbReference type="GO" id="GO:0003676">
    <property type="term" value="F:nucleic acid binding"/>
    <property type="evidence" value="ECO:0007669"/>
    <property type="project" value="InterPro"/>
</dbReference>
<comment type="caution">
    <text evidence="3">The sequence shown here is derived from an EMBL/GenBank/DDBJ whole genome shotgun (WGS) entry which is preliminary data.</text>
</comment>